<dbReference type="Pfam" id="PF13340">
    <property type="entry name" value="DUF4096"/>
    <property type="match status" value="1"/>
</dbReference>
<evidence type="ECO:0000256" key="1">
    <source>
        <dbReference type="SAM" id="MobiDB-lite"/>
    </source>
</evidence>
<evidence type="ECO:0000259" key="2">
    <source>
        <dbReference type="Pfam" id="PF13340"/>
    </source>
</evidence>
<dbReference type="AlphaFoldDB" id="E2PWN0"/>
<evidence type="ECO:0000313" key="4">
    <source>
        <dbReference type="Proteomes" id="UP000002357"/>
    </source>
</evidence>
<gene>
    <name evidence="3" type="ORF">SCLAV_2958</name>
</gene>
<sequence length="143" mass="16049">MFLLVDPGDAWLMTDLVDRLVPEELWTAFRQVVPPAETRRPQGGGRRRAEDRATLAAIVFVATSGCTWRQLPPVFGPSWPTVYRHFARWSTDGVWARLHTALSGPRTPRHGPDGPDGTGWSRHAADSIRLRAAHRKNGRPHTK</sequence>
<dbReference type="InterPro" id="IPR052909">
    <property type="entry name" value="Transposase_6_like"/>
</dbReference>
<dbReference type="Proteomes" id="UP000002357">
    <property type="component" value="Chromosome"/>
</dbReference>
<protein>
    <submittedName>
        <fullName evidence="3">Putative IS5 family IS1647-like transposase</fullName>
    </submittedName>
</protein>
<accession>E2PWN0</accession>
<dbReference type="eggNOG" id="COG3293">
    <property type="taxonomic scope" value="Bacteria"/>
</dbReference>
<dbReference type="InterPro" id="IPR025161">
    <property type="entry name" value="IS402-like_dom"/>
</dbReference>
<keyword evidence="4" id="KW-1185">Reference proteome</keyword>
<reference evidence="3 4" key="1">
    <citation type="journal article" date="2010" name="Genome Biol. Evol.">
        <title>The sequence of a 1.8-mb bacterial linear plasmid reveals a rich evolutionary reservoir of secondary metabolic pathways.</title>
        <authorList>
            <person name="Medema M.H."/>
            <person name="Trefzer A."/>
            <person name="Kovalchuk A."/>
            <person name="van den Berg M."/>
            <person name="Mueller U."/>
            <person name="Heijne W."/>
            <person name="Wu L."/>
            <person name="Alam M.T."/>
            <person name="Ronning C.M."/>
            <person name="Nierman W.C."/>
            <person name="Bovenberg R.A.L."/>
            <person name="Breitling R."/>
            <person name="Takano E."/>
        </authorList>
    </citation>
    <scope>NUCLEOTIDE SEQUENCE [LARGE SCALE GENOMIC DNA]</scope>
    <source>
        <strain evidence="4">ATCC 27064 / DSM 738 / JCM 4710 / NBRC 13307 / NCIMB 12785 / NRRL 3585 / VKM Ac-602</strain>
    </source>
</reference>
<organism evidence="3 4">
    <name type="scientific">Streptomyces clavuligerus</name>
    <dbReference type="NCBI Taxonomy" id="1901"/>
    <lineage>
        <taxon>Bacteria</taxon>
        <taxon>Bacillati</taxon>
        <taxon>Actinomycetota</taxon>
        <taxon>Actinomycetes</taxon>
        <taxon>Kitasatosporales</taxon>
        <taxon>Streptomycetaceae</taxon>
        <taxon>Streptomyces</taxon>
    </lineage>
</organism>
<dbReference type="STRING" id="1901.BB341_13785"/>
<feature type="domain" description="Insertion element IS402-like" evidence="2">
    <location>
        <begin position="22"/>
        <end position="99"/>
    </location>
</feature>
<feature type="region of interest" description="Disordered" evidence="1">
    <location>
        <begin position="102"/>
        <end position="125"/>
    </location>
</feature>
<dbReference type="PANTHER" id="PTHR46637">
    <property type="entry name" value="TIS1421-TRANSPOSASE PROTEIN A"/>
    <property type="match status" value="1"/>
</dbReference>
<evidence type="ECO:0000313" key="3">
    <source>
        <dbReference type="EMBL" id="EFG08029.1"/>
    </source>
</evidence>
<proteinExistence type="predicted"/>
<dbReference type="EMBL" id="CM000913">
    <property type="protein sequence ID" value="EFG08029.1"/>
    <property type="molecule type" value="Genomic_DNA"/>
</dbReference>
<dbReference type="PANTHER" id="PTHR46637:SF1">
    <property type="entry name" value="BLL5188 PROTEIN"/>
    <property type="match status" value="1"/>
</dbReference>
<name>E2PWN0_STRCL</name>